<keyword evidence="7" id="KW-1015">Disulfide bond</keyword>
<dbReference type="GO" id="GO:0000302">
    <property type="term" value="P:response to reactive oxygen species"/>
    <property type="evidence" value="ECO:0007669"/>
    <property type="project" value="TreeGrafter"/>
</dbReference>
<feature type="domain" description="Lipocalin/cytosolic fatty-acid binding" evidence="9">
    <location>
        <begin position="55"/>
        <end position="197"/>
    </location>
</feature>
<evidence type="ECO:0000256" key="6">
    <source>
        <dbReference type="ARBA" id="ARBA00023121"/>
    </source>
</evidence>
<dbReference type="EMBL" id="LR900771">
    <property type="protein sequence ID" value="CAD7246838.1"/>
    <property type="molecule type" value="Genomic_DNA"/>
</dbReference>
<reference evidence="10" key="1">
    <citation type="submission" date="2020-11" db="EMBL/GenBank/DDBJ databases">
        <authorList>
            <person name="Tran Van P."/>
        </authorList>
    </citation>
    <scope>NUCLEOTIDE SEQUENCE</scope>
</reference>
<evidence type="ECO:0000256" key="2">
    <source>
        <dbReference type="ARBA" id="ARBA00019890"/>
    </source>
</evidence>
<comment type="subcellular location">
    <subcellularLocation>
        <location evidence="1">Secreted</location>
    </subcellularLocation>
</comment>
<proteinExistence type="predicted"/>
<dbReference type="PANTHER" id="PTHR10612">
    <property type="entry name" value="APOLIPOPROTEIN D"/>
    <property type="match status" value="1"/>
</dbReference>
<dbReference type="EMBL" id="CAJPEV010001254">
    <property type="protein sequence ID" value="CAG0891654.1"/>
    <property type="molecule type" value="Genomic_DNA"/>
</dbReference>
<sequence>MSSSPWGIVSMRAFVVIARLVGLVGLVGSGATFSRQASRKGCPEVTTKPDFVVPPYLGDWYDIQSFPSFFQTGLSCVRARYGSIENGNAVSVYNVGMRNNGSLDEIRGRAYQPDPNNEPGRLRVDFPGSPTGTYLVLDTDYETFSAVYSCQAIGDRALEFAWILSREKTMSDELLHAVLDIFAGFGIDLGRFTTTHQGRDCVYPDSSLGGTRGMTNDSLTVVSRLVPARTFGKRASDVKDSSLQETVVLDLLLHCKSSISPVVLT</sequence>
<dbReference type="FunFam" id="2.40.128.20:FF:000003">
    <property type="entry name" value="Apolipoprotein D"/>
    <property type="match status" value="1"/>
</dbReference>
<keyword evidence="8" id="KW-0325">Glycoprotein</keyword>
<keyword evidence="5" id="KW-0732">Signal</keyword>
<evidence type="ECO:0000256" key="4">
    <source>
        <dbReference type="ARBA" id="ARBA00022525"/>
    </source>
</evidence>
<dbReference type="InterPro" id="IPR003057">
    <property type="entry name" value="Invtbrt_color"/>
</dbReference>
<dbReference type="SUPFAM" id="SSF50814">
    <property type="entry name" value="Lipocalins"/>
    <property type="match status" value="1"/>
</dbReference>
<dbReference type="OrthoDB" id="6339451at2759"/>
<dbReference type="GO" id="GO:0005576">
    <property type="term" value="C:extracellular region"/>
    <property type="evidence" value="ECO:0007669"/>
    <property type="project" value="UniProtKB-SubCell"/>
</dbReference>
<dbReference type="Gene3D" id="2.40.128.20">
    <property type="match status" value="1"/>
</dbReference>
<evidence type="ECO:0000313" key="11">
    <source>
        <dbReference type="Proteomes" id="UP000677054"/>
    </source>
</evidence>
<gene>
    <name evidence="10" type="ORF">DSTB1V02_LOCUS6681</name>
</gene>
<dbReference type="PRINTS" id="PR01273">
    <property type="entry name" value="INVTBRTCOLOR"/>
</dbReference>
<accession>A0A7R8XGG3</accession>
<keyword evidence="4" id="KW-0964">Secreted</keyword>
<dbReference type="AlphaFoldDB" id="A0A7R8XGG3"/>
<evidence type="ECO:0000313" key="10">
    <source>
        <dbReference type="EMBL" id="CAD7246838.1"/>
    </source>
</evidence>
<keyword evidence="6" id="KW-0446">Lipid-binding</keyword>
<organism evidence="10">
    <name type="scientific">Darwinula stevensoni</name>
    <dbReference type="NCBI Taxonomy" id="69355"/>
    <lineage>
        <taxon>Eukaryota</taxon>
        <taxon>Metazoa</taxon>
        <taxon>Ecdysozoa</taxon>
        <taxon>Arthropoda</taxon>
        <taxon>Crustacea</taxon>
        <taxon>Oligostraca</taxon>
        <taxon>Ostracoda</taxon>
        <taxon>Podocopa</taxon>
        <taxon>Podocopida</taxon>
        <taxon>Darwinulocopina</taxon>
        <taxon>Darwinuloidea</taxon>
        <taxon>Darwinulidae</taxon>
        <taxon>Darwinula</taxon>
    </lineage>
</organism>
<evidence type="ECO:0000259" key="9">
    <source>
        <dbReference type="Pfam" id="PF08212"/>
    </source>
</evidence>
<dbReference type="GO" id="GO:0031409">
    <property type="term" value="F:pigment binding"/>
    <property type="evidence" value="ECO:0007669"/>
    <property type="project" value="InterPro"/>
</dbReference>
<dbReference type="Pfam" id="PF08212">
    <property type="entry name" value="Lipocalin_2"/>
    <property type="match status" value="1"/>
</dbReference>
<dbReference type="InterPro" id="IPR000566">
    <property type="entry name" value="Lipocln_cytosolic_FA-bd_dom"/>
</dbReference>
<dbReference type="CDD" id="cd19437">
    <property type="entry name" value="lipocalin_apoD-like"/>
    <property type="match status" value="1"/>
</dbReference>
<dbReference type="GO" id="GO:0006629">
    <property type="term" value="P:lipid metabolic process"/>
    <property type="evidence" value="ECO:0007669"/>
    <property type="project" value="TreeGrafter"/>
</dbReference>
<protein>
    <recommendedName>
        <fullName evidence="2">Apolipoprotein D</fullName>
    </recommendedName>
</protein>
<dbReference type="Proteomes" id="UP000677054">
    <property type="component" value="Unassembled WGS sequence"/>
</dbReference>
<evidence type="ECO:0000256" key="3">
    <source>
        <dbReference type="ARBA" id="ARBA00022448"/>
    </source>
</evidence>
<dbReference type="GO" id="GO:0008289">
    <property type="term" value="F:lipid binding"/>
    <property type="evidence" value="ECO:0007669"/>
    <property type="project" value="UniProtKB-KW"/>
</dbReference>
<keyword evidence="3" id="KW-0813">Transport</keyword>
<dbReference type="InterPro" id="IPR012674">
    <property type="entry name" value="Calycin"/>
</dbReference>
<evidence type="ECO:0000256" key="8">
    <source>
        <dbReference type="ARBA" id="ARBA00023180"/>
    </source>
</evidence>
<evidence type="ECO:0000256" key="7">
    <source>
        <dbReference type="ARBA" id="ARBA00023157"/>
    </source>
</evidence>
<name>A0A7R8XGG3_9CRUS</name>
<evidence type="ECO:0000256" key="1">
    <source>
        <dbReference type="ARBA" id="ARBA00004613"/>
    </source>
</evidence>
<dbReference type="PANTHER" id="PTHR10612:SF62">
    <property type="entry name" value="LIPOCALIN_CYTOSOLIC FATTY-ACID BINDING DOMAIN-CONTAINING PROTEIN"/>
    <property type="match status" value="1"/>
</dbReference>
<keyword evidence="11" id="KW-1185">Reference proteome</keyword>
<dbReference type="GO" id="GO:0005737">
    <property type="term" value="C:cytoplasm"/>
    <property type="evidence" value="ECO:0007669"/>
    <property type="project" value="TreeGrafter"/>
</dbReference>
<evidence type="ECO:0000256" key="5">
    <source>
        <dbReference type="ARBA" id="ARBA00022729"/>
    </source>
</evidence>